<keyword evidence="3" id="KW-0309">Germination</keyword>
<sequence length="358" mass="41462">MKKYFLGVFCINLFLVGCVNQRIIDHVQIIQVLGYDLKEEKVKGTVVYPTFEEQGKNIFHTLSTEAETFDKVLINLNSKSSYPIDIGQLRTILFSEDFVKEQKIDEIIQYLSRDPIIGSRLQMGITEGDVEAVIKSSMSEKVSAHFYDKINQNIKYAGLPKMNLHIFLNDFYSEGKDPYLPFFILEDGRAKIDGIALFKKGKYINHINLEQSYLLRLLDSPIKHGSYETKVEDDNKEGRIFLRSLDSKSKYKIKNEKNPVINIKLSLKIQVKKVPKWIDLSKKADVQKTEKLLEAHFNKQIEQLISIFQEYEVDPIGLGERLKAKSKNWNYQHYLSFYPQMNISVDTNVDIVQTGLDE</sequence>
<dbReference type="NCBIfam" id="TIGR02887">
    <property type="entry name" value="spore_ger_x_C"/>
    <property type="match status" value="1"/>
</dbReference>
<evidence type="ECO:0000256" key="6">
    <source>
        <dbReference type="ARBA" id="ARBA00023139"/>
    </source>
</evidence>
<evidence type="ECO:0000259" key="9">
    <source>
        <dbReference type="Pfam" id="PF25198"/>
    </source>
</evidence>
<evidence type="ECO:0000259" key="8">
    <source>
        <dbReference type="Pfam" id="PF05504"/>
    </source>
</evidence>
<dbReference type="Gene3D" id="3.30.300.210">
    <property type="entry name" value="Nutrient germinant receptor protein C, domain 3"/>
    <property type="match status" value="1"/>
</dbReference>
<evidence type="ECO:0000256" key="2">
    <source>
        <dbReference type="ARBA" id="ARBA00007886"/>
    </source>
</evidence>
<evidence type="ECO:0000313" key="11">
    <source>
        <dbReference type="Proteomes" id="UP000613452"/>
    </source>
</evidence>
<dbReference type="InterPro" id="IPR008844">
    <property type="entry name" value="Spore_GerAC-like"/>
</dbReference>
<dbReference type="Pfam" id="PF25198">
    <property type="entry name" value="Spore_GerAC_N"/>
    <property type="match status" value="1"/>
</dbReference>
<dbReference type="AlphaFoldDB" id="A0ABD4LCU3"/>
<evidence type="ECO:0000256" key="5">
    <source>
        <dbReference type="ARBA" id="ARBA00023136"/>
    </source>
</evidence>
<accession>A0ABD4LCU3</accession>
<evidence type="ECO:0000256" key="1">
    <source>
        <dbReference type="ARBA" id="ARBA00004635"/>
    </source>
</evidence>
<dbReference type="InterPro" id="IPR046953">
    <property type="entry name" value="Spore_GerAC-like_C"/>
</dbReference>
<dbReference type="Proteomes" id="UP000613452">
    <property type="component" value="Unassembled WGS sequence"/>
</dbReference>
<feature type="domain" description="Spore germination GerAC-like C-terminal" evidence="8">
    <location>
        <begin position="193"/>
        <end position="355"/>
    </location>
</feature>
<dbReference type="InterPro" id="IPR057336">
    <property type="entry name" value="GerAC_N"/>
</dbReference>
<keyword evidence="6" id="KW-0564">Palmitate</keyword>
<organism evidence="10 11">
    <name type="scientific">Bacillus cereus</name>
    <dbReference type="NCBI Taxonomy" id="1396"/>
    <lineage>
        <taxon>Bacteria</taxon>
        <taxon>Bacillati</taxon>
        <taxon>Bacillota</taxon>
        <taxon>Bacilli</taxon>
        <taxon>Bacillales</taxon>
        <taxon>Bacillaceae</taxon>
        <taxon>Bacillus</taxon>
        <taxon>Bacillus cereus group</taxon>
    </lineage>
</organism>
<dbReference type="PANTHER" id="PTHR35789:SF1">
    <property type="entry name" value="SPORE GERMINATION PROTEIN B3"/>
    <property type="match status" value="1"/>
</dbReference>
<keyword evidence="7" id="KW-0449">Lipoprotein</keyword>
<evidence type="ECO:0000256" key="3">
    <source>
        <dbReference type="ARBA" id="ARBA00022544"/>
    </source>
</evidence>
<proteinExistence type="inferred from homology"/>
<comment type="caution">
    <text evidence="10">The sequence shown here is derived from an EMBL/GenBank/DDBJ whole genome shotgun (WGS) entry which is preliminary data.</text>
</comment>
<gene>
    <name evidence="10" type="ORF">JCR31_11595</name>
</gene>
<dbReference type="PANTHER" id="PTHR35789">
    <property type="entry name" value="SPORE GERMINATION PROTEIN B3"/>
    <property type="match status" value="1"/>
</dbReference>
<reference evidence="10 11" key="1">
    <citation type="submission" date="2020-12" db="EMBL/GenBank/DDBJ databases">
        <title>Genome assembly for a thermostable protease producing Bacillus cereus MAKP1 strain isolated from chicken gut.</title>
        <authorList>
            <person name="Malaviya A."/>
        </authorList>
    </citation>
    <scope>NUCLEOTIDE SEQUENCE [LARGE SCALE GENOMIC DNA]</scope>
    <source>
        <strain evidence="10 11">MAKP1</strain>
    </source>
</reference>
<comment type="similarity">
    <text evidence="2">Belongs to the GerABKC lipoprotein family.</text>
</comment>
<protein>
    <submittedName>
        <fullName evidence="10">Ger(X)C family spore germination protein</fullName>
    </submittedName>
</protein>
<evidence type="ECO:0000313" key="10">
    <source>
        <dbReference type="EMBL" id="MBK1608555.1"/>
    </source>
</evidence>
<dbReference type="InterPro" id="IPR038501">
    <property type="entry name" value="Spore_GerAC_C_sf"/>
</dbReference>
<name>A0ABD4LCU3_BACCE</name>
<dbReference type="PROSITE" id="PS51257">
    <property type="entry name" value="PROKAR_LIPOPROTEIN"/>
    <property type="match status" value="1"/>
</dbReference>
<keyword evidence="5" id="KW-0472">Membrane</keyword>
<keyword evidence="4" id="KW-0732">Signal</keyword>
<evidence type="ECO:0000256" key="7">
    <source>
        <dbReference type="ARBA" id="ARBA00023288"/>
    </source>
</evidence>
<dbReference type="Pfam" id="PF05504">
    <property type="entry name" value="Spore_GerAC"/>
    <property type="match status" value="1"/>
</dbReference>
<dbReference type="EMBL" id="JAEFBZ010000001">
    <property type="protein sequence ID" value="MBK1608555.1"/>
    <property type="molecule type" value="Genomic_DNA"/>
</dbReference>
<dbReference type="RefSeq" id="WP_071727116.1">
    <property type="nucleotide sequence ID" value="NZ_CP040341.1"/>
</dbReference>
<comment type="subcellular location">
    <subcellularLocation>
        <location evidence="1">Membrane</location>
        <topology evidence="1">Lipid-anchor</topology>
    </subcellularLocation>
</comment>
<dbReference type="GO" id="GO:0016020">
    <property type="term" value="C:membrane"/>
    <property type="evidence" value="ECO:0007669"/>
    <property type="project" value="UniProtKB-SubCell"/>
</dbReference>
<feature type="domain" description="Spore germination protein N-terminal" evidence="9">
    <location>
        <begin position="20"/>
        <end position="182"/>
    </location>
</feature>
<evidence type="ECO:0000256" key="4">
    <source>
        <dbReference type="ARBA" id="ARBA00022729"/>
    </source>
</evidence>